<gene>
    <name evidence="8" type="ORF">B1756_09710</name>
</gene>
<proteinExistence type="predicted"/>
<evidence type="ECO:0000259" key="6">
    <source>
        <dbReference type="Pfam" id="PF07940"/>
    </source>
</evidence>
<dbReference type="SUPFAM" id="SSF48230">
    <property type="entry name" value="Chondroitin AC/alginate lyase"/>
    <property type="match status" value="1"/>
</dbReference>
<evidence type="ECO:0000313" key="9">
    <source>
        <dbReference type="Proteomes" id="UP000250088"/>
    </source>
</evidence>
<dbReference type="PANTHER" id="PTHR39210">
    <property type="entry name" value="HEPARIN-SULFATE LYASE"/>
    <property type="match status" value="1"/>
</dbReference>
<protein>
    <submittedName>
        <fullName evidence="8">Uncharacterized protein</fullName>
    </submittedName>
</protein>
<feature type="region of interest" description="Disordered" evidence="5">
    <location>
        <begin position="1"/>
        <end position="30"/>
    </location>
</feature>
<dbReference type="EMBL" id="CP019893">
    <property type="protein sequence ID" value="ARS89978.1"/>
    <property type="molecule type" value="Genomic_DNA"/>
</dbReference>
<dbReference type="RefSeq" id="WP_086888356.1">
    <property type="nucleotide sequence ID" value="NZ_CP019893.1"/>
</dbReference>
<organism evidence="8 9">
    <name type="scientific">Natrarchaeobaculum aegyptiacum</name>
    <dbReference type="NCBI Taxonomy" id="745377"/>
    <lineage>
        <taxon>Archaea</taxon>
        <taxon>Methanobacteriati</taxon>
        <taxon>Methanobacteriota</taxon>
        <taxon>Stenosarchaea group</taxon>
        <taxon>Halobacteria</taxon>
        <taxon>Halobacteriales</taxon>
        <taxon>Natrialbaceae</taxon>
        <taxon>Natrarchaeobaculum</taxon>
    </lineage>
</organism>
<dbReference type="Gene3D" id="2.70.98.70">
    <property type="match status" value="1"/>
</dbReference>
<dbReference type="KEGG" id="naj:B1756_09710"/>
<keyword evidence="9" id="KW-1185">Reference proteome</keyword>
<keyword evidence="3" id="KW-0574">Periplasm</keyword>
<dbReference type="Proteomes" id="UP000250088">
    <property type="component" value="Chromosome"/>
</dbReference>
<dbReference type="GO" id="GO:0016829">
    <property type="term" value="F:lyase activity"/>
    <property type="evidence" value="ECO:0007669"/>
    <property type="project" value="UniProtKB-KW"/>
</dbReference>
<reference evidence="9" key="1">
    <citation type="submission" date="2017-02" db="EMBL/GenBank/DDBJ databases">
        <title>Natronthermophilus aegyptiacus gen. nov.,sp. nov., an aerobic, extremely halophilic alkalithermophilic archaeon isolated from the athalassohaline Wadi An Natrun, Egypt.</title>
        <authorList>
            <person name="Zhao B."/>
        </authorList>
    </citation>
    <scope>NUCLEOTIDE SEQUENCE [LARGE SCALE GENOMIC DNA]</scope>
    <source>
        <strain evidence="9">JW/NM-HA 15</strain>
    </source>
</reference>
<keyword evidence="4" id="KW-0456">Lyase</keyword>
<dbReference type="Pfam" id="PF07940">
    <property type="entry name" value="Hepar_II_III_C"/>
    <property type="match status" value="1"/>
</dbReference>
<evidence type="ECO:0000259" key="7">
    <source>
        <dbReference type="Pfam" id="PF16889"/>
    </source>
</evidence>
<evidence type="ECO:0000256" key="3">
    <source>
        <dbReference type="ARBA" id="ARBA00022764"/>
    </source>
</evidence>
<dbReference type="InterPro" id="IPR031680">
    <property type="entry name" value="Hepar_II_III_N"/>
</dbReference>
<evidence type="ECO:0000313" key="8">
    <source>
        <dbReference type="EMBL" id="ARS89978.1"/>
    </source>
</evidence>
<dbReference type="Gene3D" id="1.50.10.100">
    <property type="entry name" value="Chondroitin AC/alginate lyase"/>
    <property type="match status" value="1"/>
</dbReference>
<feature type="domain" description="Heparin-sulfate lyase N-terminal" evidence="7">
    <location>
        <begin position="184"/>
        <end position="371"/>
    </location>
</feature>
<comment type="subcellular location">
    <subcellularLocation>
        <location evidence="1">Periplasm</location>
    </subcellularLocation>
</comment>
<accession>A0A2Z2I0Z9</accession>
<evidence type="ECO:0000256" key="4">
    <source>
        <dbReference type="ARBA" id="ARBA00023239"/>
    </source>
</evidence>
<keyword evidence="2" id="KW-0732">Signal</keyword>
<evidence type="ECO:0000256" key="1">
    <source>
        <dbReference type="ARBA" id="ARBA00004418"/>
    </source>
</evidence>
<dbReference type="PANTHER" id="PTHR39210:SF1">
    <property type="entry name" value="HEPARIN-SULFATE LYASE"/>
    <property type="match status" value="1"/>
</dbReference>
<dbReference type="GeneID" id="32894355"/>
<dbReference type="OrthoDB" id="281567at2157"/>
<name>A0A2Z2I0Z9_9EURY</name>
<evidence type="ECO:0000256" key="2">
    <source>
        <dbReference type="ARBA" id="ARBA00022729"/>
    </source>
</evidence>
<dbReference type="GO" id="GO:0042597">
    <property type="term" value="C:periplasmic space"/>
    <property type="evidence" value="ECO:0007669"/>
    <property type="project" value="UniProtKB-SubCell"/>
</dbReference>
<dbReference type="InterPro" id="IPR008929">
    <property type="entry name" value="Chondroitin_lyas"/>
</dbReference>
<feature type="domain" description="Heparinase II/III-like C-terminal" evidence="6">
    <location>
        <begin position="394"/>
        <end position="620"/>
    </location>
</feature>
<evidence type="ECO:0000256" key="5">
    <source>
        <dbReference type="SAM" id="MobiDB-lite"/>
    </source>
</evidence>
<sequence>MSESSPGRPVDRERSIVTAASESTDRSGPAADLESCIVPLQTALRMQPRQLAGILERTARHAVIPRLPVDFDGRYDRTVPARVRVRREPIARDTERYRAALDDATRARYRDGASAAATGTVTFLGQSIDFEGPVPDWDHDRLTELPLLWRLKLQAFEPLEWLVLGYGRPDASDGLDERFDRWICDWAGSNPVGTRQYLRRSWIPHAVSLRLLNWCRYAVWAGHDGSTAAGRTLYHEIYKNAAFLANHVEWDVGGNHLIENAAALVVAGVLFDDHETGWIETGLDVLEHATETQFLDDGGHFERSPMYHVMTVSRYLTAASVLTEAGRDVPRFIEETAANGVAFLDALEPPNGRIPLLNDAVYEEVETIQTLRSYAAAAGIDPGSDRSQTPVEGSRAPTASGYYWLEAGDARVLVDGGPVGPRHLPGHSHNDQLQFCLWVDETPMIVDTGTYEYAPTVRRRYSRSVRAHNTVQVGESEPIALAGQYAMGARAAPTVRRYEPTEPARFEGRFRAPGGLRDVVGSVPGVKADRTGGYTHRRTIVAADAHVLVTDTVDETPFTSRLHFHPTVTVREIEPGTYVATDDTARTQLFVSVLTTDAASRAVASEYYPAFGVREQRTTLEFEVEHGRTCRYVLRTDGELPAEDRIEPLRTESRRR</sequence>
<dbReference type="Pfam" id="PF16889">
    <property type="entry name" value="Hepar_II_III_N"/>
    <property type="match status" value="1"/>
</dbReference>
<dbReference type="AlphaFoldDB" id="A0A2Z2I0Z9"/>
<dbReference type="InterPro" id="IPR012480">
    <property type="entry name" value="Hepar_II_III_C"/>
</dbReference>